<feature type="signal peptide" evidence="1">
    <location>
        <begin position="1"/>
        <end position="18"/>
    </location>
</feature>
<name>A0A1V6PSS1_9EURO</name>
<dbReference type="AlphaFoldDB" id="A0A1V6PSS1"/>
<dbReference type="EMBL" id="MDYN01000040">
    <property type="protein sequence ID" value="OQD80048.1"/>
    <property type="molecule type" value="Genomic_DNA"/>
</dbReference>
<evidence type="ECO:0000313" key="3">
    <source>
        <dbReference type="Proteomes" id="UP000191672"/>
    </source>
</evidence>
<accession>A0A1V6PSS1</accession>
<keyword evidence="1" id="KW-0732">Signal</keyword>
<comment type="caution">
    <text evidence="2">The sequence shown here is derived from an EMBL/GenBank/DDBJ whole genome shotgun (WGS) entry which is preliminary data.</text>
</comment>
<evidence type="ECO:0008006" key="4">
    <source>
        <dbReference type="Google" id="ProtNLM"/>
    </source>
</evidence>
<keyword evidence="3" id="KW-1185">Reference proteome</keyword>
<proteinExistence type="predicted"/>
<gene>
    <name evidence="2" type="ORF">PENANT_c040G09170</name>
</gene>
<feature type="chain" id="PRO_5010710488" description="Hydrophobin" evidence="1">
    <location>
        <begin position="19"/>
        <end position="94"/>
    </location>
</feature>
<protein>
    <recommendedName>
        <fullName evidence="4">Hydrophobin</fullName>
    </recommendedName>
</protein>
<dbReference type="Proteomes" id="UP000191672">
    <property type="component" value="Unassembled WGS sequence"/>
</dbReference>
<evidence type="ECO:0000313" key="2">
    <source>
        <dbReference type="EMBL" id="OQD80048.1"/>
    </source>
</evidence>
<evidence type="ECO:0000256" key="1">
    <source>
        <dbReference type="SAM" id="SignalP"/>
    </source>
</evidence>
<organism evidence="2 3">
    <name type="scientific">Penicillium antarcticum</name>
    <dbReference type="NCBI Taxonomy" id="416450"/>
    <lineage>
        <taxon>Eukaryota</taxon>
        <taxon>Fungi</taxon>
        <taxon>Dikarya</taxon>
        <taxon>Ascomycota</taxon>
        <taxon>Pezizomycotina</taxon>
        <taxon>Eurotiomycetes</taxon>
        <taxon>Eurotiomycetidae</taxon>
        <taxon>Eurotiales</taxon>
        <taxon>Aspergillaceae</taxon>
        <taxon>Penicillium</taxon>
    </lineage>
</organism>
<sequence length="94" mass="10598">MLMKNIFAAFVLAGLASAVPVDDFEERDIEERDNYCKPENSWCCESVVPLRIFFVEGSGKNCKPKGRYDCPYGRYPLCCEHKQIVGKDGVVCVV</sequence>
<reference evidence="3" key="1">
    <citation type="journal article" date="2017" name="Nat. Microbiol.">
        <title>Global analysis of biosynthetic gene clusters reveals vast potential of secondary metabolite production in Penicillium species.</title>
        <authorList>
            <person name="Nielsen J.C."/>
            <person name="Grijseels S."/>
            <person name="Prigent S."/>
            <person name="Ji B."/>
            <person name="Dainat J."/>
            <person name="Nielsen K.F."/>
            <person name="Frisvad J.C."/>
            <person name="Workman M."/>
            <person name="Nielsen J."/>
        </authorList>
    </citation>
    <scope>NUCLEOTIDE SEQUENCE [LARGE SCALE GENOMIC DNA]</scope>
    <source>
        <strain evidence="3">IBT 31811</strain>
    </source>
</reference>